<name>A0A381WXC7_9ZZZZ</name>
<gene>
    <name evidence="1" type="ORF">METZ01_LOCUS109447</name>
</gene>
<organism evidence="1">
    <name type="scientific">marine metagenome</name>
    <dbReference type="NCBI Taxonomy" id="408172"/>
    <lineage>
        <taxon>unclassified sequences</taxon>
        <taxon>metagenomes</taxon>
        <taxon>ecological metagenomes</taxon>
    </lineage>
</organism>
<dbReference type="AlphaFoldDB" id="A0A381WXC7"/>
<dbReference type="EMBL" id="UINC01013043">
    <property type="protein sequence ID" value="SVA56593.1"/>
    <property type="molecule type" value="Genomic_DNA"/>
</dbReference>
<reference evidence="1" key="1">
    <citation type="submission" date="2018-05" db="EMBL/GenBank/DDBJ databases">
        <authorList>
            <person name="Lanie J.A."/>
            <person name="Ng W.-L."/>
            <person name="Kazmierczak K.M."/>
            <person name="Andrzejewski T.M."/>
            <person name="Davidsen T.M."/>
            <person name="Wayne K.J."/>
            <person name="Tettelin H."/>
            <person name="Glass J.I."/>
            <person name="Rusch D."/>
            <person name="Podicherti R."/>
            <person name="Tsui H.-C.T."/>
            <person name="Winkler M.E."/>
        </authorList>
    </citation>
    <scope>NUCLEOTIDE SEQUENCE</scope>
</reference>
<protein>
    <submittedName>
        <fullName evidence="1">Uncharacterized protein</fullName>
    </submittedName>
</protein>
<proteinExistence type="predicted"/>
<sequence>MVLTEESGKVVSVARLGNRLQAFQRMFIIMRSLE</sequence>
<accession>A0A381WXC7</accession>
<evidence type="ECO:0000313" key="1">
    <source>
        <dbReference type="EMBL" id="SVA56593.1"/>
    </source>
</evidence>